<dbReference type="Gene3D" id="3.20.110.10">
    <property type="entry name" value="Glycoside hydrolase 38, N terminal domain"/>
    <property type="match status" value="1"/>
</dbReference>
<keyword evidence="4" id="KW-0378">Hydrolase</keyword>
<protein>
    <submittedName>
        <fullName evidence="4">Glycoside hydrolase family 38 C-terminal domain-containing protein</fullName>
    </submittedName>
</protein>
<dbReference type="Pfam" id="PF01074">
    <property type="entry name" value="Glyco_hydro_38N"/>
    <property type="match status" value="1"/>
</dbReference>
<dbReference type="InterPro" id="IPR011013">
    <property type="entry name" value="Gal_mutarotase_sf_dom"/>
</dbReference>
<dbReference type="EMBL" id="CP139960">
    <property type="protein sequence ID" value="WQD38549.1"/>
    <property type="molecule type" value="Genomic_DNA"/>
</dbReference>
<name>A0ABZ0W7N4_9BACT</name>
<keyword evidence="1" id="KW-0732">Signal</keyword>
<dbReference type="InterPro" id="IPR027291">
    <property type="entry name" value="Glyco_hydro_38_N_sf"/>
</dbReference>
<evidence type="ECO:0000259" key="2">
    <source>
        <dbReference type="Pfam" id="PF01074"/>
    </source>
</evidence>
<keyword evidence="5" id="KW-1185">Reference proteome</keyword>
<accession>A0ABZ0W7N4</accession>
<organism evidence="4 5">
    <name type="scientific">Niabella yanshanensis</name>
    <dbReference type="NCBI Taxonomy" id="577386"/>
    <lineage>
        <taxon>Bacteria</taxon>
        <taxon>Pseudomonadati</taxon>
        <taxon>Bacteroidota</taxon>
        <taxon>Chitinophagia</taxon>
        <taxon>Chitinophagales</taxon>
        <taxon>Chitinophagaceae</taxon>
        <taxon>Niabella</taxon>
    </lineage>
</organism>
<evidence type="ECO:0000256" key="1">
    <source>
        <dbReference type="SAM" id="SignalP"/>
    </source>
</evidence>
<dbReference type="SUPFAM" id="SSF74650">
    <property type="entry name" value="Galactose mutarotase-like"/>
    <property type="match status" value="1"/>
</dbReference>
<dbReference type="InterPro" id="IPR000602">
    <property type="entry name" value="Glyco_hydro_38_N"/>
</dbReference>
<sequence>MKRVILIQLILFLVAISGFSQDITDIAYTVKPVYGYRKDGKPGRELLIEFKGARLKKSAVVRVSGPDVNERTILAASVAGDSARTVLLPSGLGVDKAADISVALQYGSTLIEKKVHVPRMRHWTVFIYPHSHVDIGYTNTQKNVEILHSKNVIEGIKLAKLTKDFPGGAKYKWNPEVSWPVERLWNAQPQERTNIINAVKNNQLRLDAAYLHANTSIATDEELFHNFRFSRYLQQQTGKKSDVFMQVDIPGITWGLVPVMAQEGIRYVVSWINGGDRVGNAHRFGINGYPFWWIGPDGQSKVLFFQPGGYTNRHSVAKGGQTGRPWFGQRDASKVPAVIKTGYSNVDFTAELTNLEQERYPYDFLARSWTLWDNTPLDADVPYAVKDWNAKYAYPRIVITGASEMMQHIEKKYGDQLPEVKGDYTEYWTDGLGTAAHLTAMNRNSKELLTQAEKLWTMLNSQRSIPRDELDEAWRYIALGSEHTWSFENPSEPFFQDAIFGVKSGYFNTAKERAREIYDAALAPITDKSNGGLGPLEGPAAGGVAVINTNSWAHGGLVTLNKAESILGDRVIDEQGVEVPAQRLSTGELVFWANEVPALGSRHYRVTKGKPDVKQGCSVENYSMQNGKLKVAVDAGSGNIVQLIDLETGYNYADEKVNGGLNAFRWLPGNVDAPVADSVTQIRVVEKGPLVVELEVMSKGKGVRSVSRSVRLVWGQPWLDLSNKVDKLPLLEKDGIHFGFGFNIAGGRTRVDIPWGVVEVEKDQWPQANRNWFTLQRWLDISNDQVGVTWCSLDAPLFEYGKMSANNARGWGNGGHWIEKVEPSSTIYSWVMNNHWHTNFPLTQDGETAFRYRIRPHGAFNASVANRFGMEQSQPLVHVAANIDPKVRPFVQLDNNKVVVSILKATGDGKAFIIRLRSLSQKEEKVQLSFPKQPGIVQVCDVEEKPSRPVTGAIKMLPWGMTTIRVEL</sequence>
<dbReference type="RefSeq" id="WP_114791294.1">
    <property type="nucleotide sequence ID" value="NZ_CP139960.1"/>
</dbReference>
<dbReference type="PANTHER" id="PTHR46017:SF1">
    <property type="entry name" value="ALPHA-MANNOSIDASE 2C1"/>
    <property type="match status" value="1"/>
</dbReference>
<evidence type="ECO:0000259" key="3">
    <source>
        <dbReference type="Pfam" id="PF07748"/>
    </source>
</evidence>
<evidence type="ECO:0000313" key="5">
    <source>
        <dbReference type="Proteomes" id="UP001325680"/>
    </source>
</evidence>
<dbReference type="Gene3D" id="2.70.98.30">
    <property type="entry name" value="Golgi alpha-mannosidase II, domain 4"/>
    <property type="match status" value="1"/>
</dbReference>
<gene>
    <name evidence="4" type="ORF">U0035_00115</name>
</gene>
<feature type="chain" id="PRO_5047195943" evidence="1">
    <location>
        <begin position="21"/>
        <end position="968"/>
    </location>
</feature>
<proteinExistence type="predicted"/>
<dbReference type="CDD" id="cd10791">
    <property type="entry name" value="GH38N_AMII_like_1"/>
    <property type="match status" value="1"/>
</dbReference>
<reference evidence="4 5" key="1">
    <citation type="submission" date="2023-12" db="EMBL/GenBank/DDBJ databases">
        <title>Genome sequencing and assembly of bacterial species from a model synthetic community.</title>
        <authorList>
            <person name="Hogle S.L."/>
        </authorList>
    </citation>
    <scope>NUCLEOTIDE SEQUENCE [LARGE SCALE GENOMIC DNA]</scope>
    <source>
        <strain evidence="4 5">HAMBI_3031</strain>
    </source>
</reference>
<dbReference type="Proteomes" id="UP001325680">
    <property type="component" value="Chromosome"/>
</dbReference>
<feature type="domain" description="Glycoside hydrolase family 38 N-terminal" evidence="2">
    <location>
        <begin position="124"/>
        <end position="416"/>
    </location>
</feature>
<dbReference type="InterPro" id="IPR011330">
    <property type="entry name" value="Glyco_hydro/deAcase_b/a-brl"/>
</dbReference>
<dbReference type="Pfam" id="PF07748">
    <property type="entry name" value="Glyco_hydro_38C"/>
    <property type="match status" value="1"/>
</dbReference>
<feature type="signal peptide" evidence="1">
    <location>
        <begin position="1"/>
        <end position="20"/>
    </location>
</feature>
<feature type="domain" description="Glycosyl hydrolase family 38 C-terminal" evidence="3">
    <location>
        <begin position="624"/>
        <end position="789"/>
    </location>
</feature>
<evidence type="ECO:0000313" key="4">
    <source>
        <dbReference type="EMBL" id="WQD38549.1"/>
    </source>
</evidence>
<dbReference type="SUPFAM" id="SSF88713">
    <property type="entry name" value="Glycoside hydrolase/deacetylase"/>
    <property type="match status" value="1"/>
</dbReference>
<dbReference type="PANTHER" id="PTHR46017">
    <property type="entry name" value="ALPHA-MANNOSIDASE 2C1"/>
    <property type="match status" value="1"/>
</dbReference>
<dbReference type="GO" id="GO:0016787">
    <property type="term" value="F:hydrolase activity"/>
    <property type="evidence" value="ECO:0007669"/>
    <property type="project" value="UniProtKB-KW"/>
</dbReference>
<dbReference type="InterPro" id="IPR011682">
    <property type="entry name" value="Glyco_hydro_38_C"/>
</dbReference>